<dbReference type="CDD" id="cd00063">
    <property type="entry name" value="FN3"/>
    <property type="match status" value="1"/>
</dbReference>
<dbReference type="Gene3D" id="2.60.40.10">
    <property type="entry name" value="Immunoglobulins"/>
    <property type="match status" value="1"/>
</dbReference>
<dbReference type="InterPro" id="IPR029058">
    <property type="entry name" value="AB_hydrolase_fold"/>
</dbReference>
<dbReference type="InterPro" id="IPR013783">
    <property type="entry name" value="Ig-like_fold"/>
</dbReference>
<name>A0A4R6DXH3_9RHOO</name>
<dbReference type="RefSeq" id="WP_162851729.1">
    <property type="nucleotide sequence ID" value="NZ_SNVV01000010.1"/>
</dbReference>
<evidence type="ECO:0000313" key="4">
    <source>
        <dbReference type="Proteomes" id="UP000295129"/>
    </source>
</evidence>
<accession>A0A4R6DXH3</accession>
<dbReference type="PANTHER" id="PTHR42972">
    <property type="entry name" value="TOL-PAL SYSTEM PROTEIN TOLB"/>
    <property type="match status" value="1"/>
</dbReference>
<evidence type="ECO:0000256" key="1">
    <source>
        <dbReference type="SAM" id="SignalP"/>
    </source>
</evidence>
<protein>
    <submittedName>
        <fullName evidence="3">Poly(3-hydroxybutyrate) depolymerase</fullName>
    </submittedName>
</protein>
<evidence type="ECO:0000313" key="3">
    <source>
        <dbReference type="EMBL" id="TDN49991.1"/>
    </source>
</evidence>
<feature type="chain" id="PRO_5020471884" evidence="1">
    <location>
        <begin position="27"/>
        <end position="519"/>
    </location>
</feature>
<dbReference type="SMART" id="SM00060">
    <property type="entry name" value="FN3"/>
    <property type="match status" value="1"/>
</dbReference>
<organism evidence="3 4">
    <name type="scientific">Azoarcus indigens</name>
    <dbReference type="NCBI Taxonomy" id="29545"/>
    <lineage>
        <taxon>Bacteria</taxon>
        <taxon>Pseudomonadati</taxon>
        <taxon>Pseudomonadota</taxon>
        <taxon>Betaproteobacteria</taxon>
        <taxon>Rhodocyclales</taxon>
        <taxon>Zoogloeaceae</taxon>
        <taxon>Azoarcus</taxon>
    </lineage>
</organism>
<keyword evidence="1" id="KW-0732">Signal</keyword>
<dbReference type="InterPro" id="IPR003961">
    <property type="entry name" value="FN3_dom"/>
</dbReference>
<evidence type="ECO:0000259" key="2">
    <source>
        <dbReference type="PROSITE" id="PS50853"/>
    </source>
</evidence>
<dbReference type="SUPFAM" id="SSF53474">
    <property type="entry name" value="alpha/beta-Hydrolases"/>
    <property type="match status" value="1"/>
</dbReference>
<dbReference type="PROSITE" id="PS50853">
    <property type="entry name" value="FN3"/>
    <property type="match status" value="1"/>
</dbReference>
<dbReference type="Gene3D" id="3.40.50.1820">
    <property type="entry name" value="alpha/beta hydrolase"/>
    <property type="match status" value="2"/>
</dbReference>
<proteinExistence type="predicted"/>
<dbReference type="InterPro" id="IPR036116">
    <property type="entry name" value="FN3_sf"/>
</dbReference>
<dbReference type="SUPFAM" id="SSF49265">
    <property type="entry name" value="Fibronectin type III"/>
    <property type="match status" value="1"/>
</dbReference>
<keyword evidence="4" id="KW-1185">Reference proteome</keyword>
<feature type="signal peptide" evidence="1">
    <location>
        <begin position="1"/>
        <end position="26"/>
    </location>
</feature>
<dbReference type="EMBL" id="SNVV01000010">
    <property type="protein sequence ID" value="TDN49991.1"/>
    <property type="molecule type" value="Genomic_DNA"/>
</dbReference>
<reference evidence="3 4" key="1">
    <citation type="submission" date="2019-03" db="EMBL/GenBank/DDBJ databases">
        <title>Genomic Encyclopedia of Type Strains, Phase IV (KMG-IV): sequencing the most valuable type-strain genomes for metagenomic binning, comparative biology and taxonomic classification.</title>
        <authorList>
            <person name="Goeker M."/>
        </authorList>
    </citation>
    <scope>NUCLEOTIDE SEQUENCE [LARGE SCALE GENOMIC DNA]</scope>
    <source>
        <strain evidence="3 4">DSM 12121</strain>
    </source>
</reference>
<comment type="caution">
    <text evidence="3">The sequence shown here is derived from an EMBL/GenBank/DDBJ whole genome shotgun (WGS) entry which is preliminary data.</text>
</comment>
<dbReference type="PANTHER" id="PTHR42972:SF8">
    <property type="entry name" value="POLYHYDROXYBUTYRATE DEPOLYMERASE"/>
    <property type="match status" value="1"/>
</dbReference>
<feature type="domain" description="Fibronectin type-III" evidence="2">
    <location>
        <begin position="401"/>
        <end position="491"/>
    </location>
</feature>
<dbReference type="AlphaFoldDB" id="A0A4R6DXH3"/>
<gene>
    <name evidence="3" type="ORF">C7389_11084</name>
</gene>
<dbReference type="Proteomes" id="UP000295129">
    <property type="component" value="Unassembled WGS sequence"/>
</dbReference>
<sequence>MKTNPHARALSGLALIWLLGSAAAGAAEPLPALNLDLGQTTVSGISSGAFMAVQFGTAHSATVAGVAATAGGPYFCAGQDSWAGAGVGRAIARCMQGDPSYPAVPITATDLSQMSAAVRAWGARGLIDDSANLARQRVWIFHGYNDGIVKRPVSDALQSWYGGFVPAGQIFYKDELRAAHAQISASCAVSGNGAAMAEGASCNPCAITGGNFINQCPAASASGSAAYDAAGVALQLFYGPLQRTASGSLGGQVVAFDQRPYIQRDGGSLPAIRASMADGGYLYLPAACAAGQPCRLHVAFHGCQQQSGNIGTAFVTGAGFNEWADANRIVVLYPQTAATTAVPLTPFNPQGCWDWWGYGDFGYQAAGHYATKDGTQIAAIWRMVQRLASGGSATVGVSPTTVPALQVLDASASQVALAWPPVAGAAGYRLYRGTGADGPLQPLTATPVDGPSWVDGGLTPQSSYRYQLRPVDSNGTEGSPSATVTLSTGQTAPACDPYFSLAQDTVVDRNNRPTTKVCP</sequence>